<feature type="region of interest" description="Disordered" evidence="1">
    <location>
        <begin position="1"/>
        <end position="24"/>
    </location>
</feature>
<evidence type="ECO:0000256" key="2">
    <source>
        <dbReference type="SAM" id="Phobius"/>
    </source>
</evidence>
<dbReference type="EMBL" id="SRLB01000010">
    <property type="protein sequence ID" value="TGD98600.1"/>
    <property type="molecule type" value="Genomic_DNA"/>
</dbReference>
<keyword evidence="2" id="KW-1133">Transmembrane helix</keyword>
<dbReference type="Proteomes" id="UP000297535">
    <property type="component" value="Unassembled WGS sequence"/>
</dbReference>
<evidence type="ECO:0000259" key="3">
    <source>
        <dbReference type="Pfam" id="PF07811"/>
    </source>
</evidence>
<gene>
    <name evidence="4" type="ORF">EU555_14745</name>
</gene>
<name>A0A4Z0NP44_9HYPH</name>
<proteinExistence type="predicted"/>
<dbReference type="Pfam" id="PF07811">
    <property type="entry name" value="TadE"/>
    <property type="match status" value="1"/>
</dbReference>
<keyword evidence="5" id="KW-1185">Reference proteome</keyword>
<comment type="caution">
    <text evidence="4">The sequence shown here is derived from an EMBL/GenBank/DDBJ whole genome shotgun (WGS) entry which is preliminary data.</text>
</comment>
<accession>A0A4Z0NP44</accession>
<reference evidence="4 5" key="1">
    <citation type="submission" date="2019-04" db="EMBL/GenBank/DDBJ databases">
        <authorList>
            <person name="Feng G."/>
            <person name="Zhu H."/>
        </authorList>
    </citation>
    <scope>NUCLEOTIDE SEQUENCE [LARGE SCALE GENOMIC DNA]</scope>
    <source>
        <strain evidence="4 5">6HR-1</strain>
    </source>
</reference>
<keyword evidence="2" id="KW-0812">Transmembrane</keyword>
<keyword evidence="2" id="KW-0472">Membrane</keyword>
<dbReference type="InterPro" id="IPR012495">
    <property type="entry name" value="TadE-like_dom"/>
</dbReference>
<evidence type="ECO:0000313" key="4">
    <source>
        <dbReference type="EMBL" id="TGD98600.1"/>
    </source>
</evidence>
<dbReference type="AlphaFoldDB" id="A0A4Z0NP44"/>
<feature type="domain" description="TadE-like" evidence="3">
    <location>
        <begin position="52"/>
        <end position="94"/>
    </location>
</feature>
<organism evidence="4 5">
    <name type="scientific">Methylobacterium nonmethylotrophicum</name>
    <dbReference type="NCBI Taxonomy" id="1141884"/>
    <lineage>
        <taxon>Bacteria</taxon>
        <taxon>Pseudomonadati</taxon>
        <taxon>Pseudomonadota</taxon>
        <taxon>Alphaproteobacteria</taxon>
        <taxon>Hyphomicrobiales</taxon>
        <taxon>Methylobacteriaceae</taxon>
        <taxon>Methylobacterium</taxon>
    </lineage>
</organism>
<feature type="compositionally biased region" description="Basic and acidic residues" evidence="1">
    <location>
        <begin position="1"/>
        <end position="17"/>
    </location>
</feature>
<sequence length="227" mass="24467">MLRERPPHDCRPPDRRSVTAGGGPSVRPIRSLAIRFLAIRRRIARFPSASGGATAVEFGLIAMPFLCLVAAIIETALAFFAGQVLDNAVSNAARQLYTGQFQTARSSDPAPPAGTTAQQVALQKFKDAVCNGRVTIFACSDIKVDVLTLSDGTDYTPQSPVDSGTKAWRTSPTTFGTQYQNPGSNQIVIVQAAVEFPVFFSFLNPNTLANGKRVLQSTVAFRTEPYQ</sequence>
<dbReference type="OrthoDB" id="7349713at2"/>
<evidence type="ECO:0000256" key="1">
    <source>
        <dbReference type="SAM" id="MobiDB-lite"/>
    </source>
</evidence>
<evidence type="ECO:0000313" key="5">
    <source>
        <dbReference type="Proteomes" id="UP000297535"/>
    </source>
</evidence>
<feature type="transmembrane region" description="Helical" evidence="2">
    <location>
        <begin position="58"/>
        <end position="81"/>
    </location>
</feature>
<protein>
    <submittedName>
        <fullName evidence="4">Pilus assembly protein</fullName>
    </submittedName>
</protein>